<reference evidence="3" key="1">
    <citation type="submission" date="2009-07" db="EMBL/GenBank/DDBJ databases">
        <title>Complete genome sequence of Rothia mucilaginosa DJ.</title>
        <authorList>
            <person name="Yamane K."/>
            <person name="Nambu T."/>
            <person name="Mashimo C."/>
            <person name="Sugimori C."/>
            <person name="Yamanaka T."/>
            <person name="Leung K."/>
            <person name="Fukushima H."/>
        </authorList>
    </citation>
    <scope>NUCLEOTIDE SEQUENCE [LARGE SCALE GENOMIC DNA]</scope>
    <source>
        <strain evidence="3">DY-18</strain>
    </source>
</reference>
<keyword evidence="3" id="KW-1185">Reference proteome</keyword>
<reference evidence="2 3" key="3">
    <citation type="journal article" date="2010" name="Sequencing">
        <title>Complete Genome Sequence of Rothia mucilaginosa DY-18: A Clinical Isolate with Dense Meshwork-Like Structures from a Persistent Apical Periodontitis Lesion.</title>
        <authorList>
            <person name="Yamane K."/>
            <person name="Nambu T."/>
            <person name="Yamanaka T."/>
            <person name="Mashimo C."/>
            <person name="Sugimori C."/>
            <person name="Leung K.-P."/>
            <person name="Fukushima H."/>
        </authorList>
    </citation>
    <scope>NUCLEOTIDE SEQUENCE [LARGE SCALE GENOMIC DNA]</scope>
    <source>
        <strain evidence="2 3">DY-18</strain>
    </source>
</reference>
<protein>
    <submittedName>
        <fullName evidence="2">Septin family protein</fullName>
    </submittedName>
</protein>
<dbReference type="EMBL" id="AP011540">
    <property type="protein sequence ID" value="BAI65530.1"/>
    <property type="molecule type" value="Genomic_DNA"/>
</dbReference>
<evidence type="ECO:0000256" key="1">
    <source>
        <dbReference type="SAM" id="MobiDB-lite"/>
    </source>
</evidence>
<reference evidence="2 3" key="2">
    <citation type="journal article" date="2010" name="J Osaka Dent Univ">
        <title>Isolation and identification of Rothia mucilaginosa from persistent apical periodontitis lesions.</title>
        <authorList>
            <person name="Yamane K."/>
            <person name="Yoshida M."/>
            <person name="Fujihira T."/>
            <person name="Baba T."/>
            <person name="Tsuji N."/>
            <person name="Hayashi H."/>
            <person name="Sugimori C."/>
            <person name="Yamanaka T."/>
            <person name="Mashimo C."/>
            <person name="Nambu T."/>
            <person name="Kawai H."/>
            <person name="Fukushima H."/>
        </authorList>
    </citation>
    <scope>NUCLEOTIDE SEQUENCE [LARGE SCALE GENOMIC DNA]</scope>
    <source>
        <strain evidence="2 3">DY-18</strain>
    </source>
</reference>
<dbReference type="Proteomes" id="UP000001883">
    <property type="component" value="Chromosome"/>
</dbReference>
<dbReference type="AlphaFoldDB" id="D2NPG2"/>
<proteinExistence type="predicted"/>
<dbReference type="eggNOG" id="COG0488">
    <property type="taxonomic scope" value="Bacteria"/>
</dbReference>
<dbReference type="KEGG" id="rmu:RMDY18_16980"/>
<name>D2NPG2_ROTMD</name>
<sequence>MQAVCLCARVGRFFRLLCSCVHSRAGFYLSLSKDFLMNLKPVVLRVAGAEVSLYLIDMSDSFVERFKKAWEPLAPEFFDTPDEAYASLSRFDQVMLVHAPTDESVMDLANPLMGSFDKVSTLRVADDDSGMQDLTSRITLAMIEQLVGRGVMLHAAVIGDPESKRAVALVGVSGSGKTTASRFLGSKFAYLTDETAIISDEGFVTPYPKPLSVIVDPNAPKEQQNPVEAGLNVVDPEDRGYKLTRIVLISRDEQAKEPRLERVPLHEALVFLSEQSSGLAKHPEGVVSLAKLVERCGGVWRLVYSEVEDTLPLVQDLLNGGELPNADEVESLEKYTVEDHLPGVFLNGTIAVSRMPGTSGVRVGEDGPFLLLQDTALNELSEFAAECWLQAEGDISYDDLFARLAEIFEGLPAEAYDENLSALAAGSMLWVRVIDDPLIDDATWAQITGSEEVLDEAEENREVTSEGSTETAAEADDDVVTE</sequence>
<gene>
    <name evidence="2" type="ordered locus">RMDY18_16980</name>
</gene>
<feature type="compositionally biased region" description="Acidic residues" evidence="1">
    <location>
        <begin position="473"/>
        <end position="482"/>
    </location>
</feature>
<dbReference type="STRING" id="680646.RMDY18_16980"/>
<accession>D2NPG2</accession>
<feature type="region of interest" description="Disordered" evidence="1">
    <location>
        <begin position="451"/>
        <end position="482"/>
    </location>
</feature>
<evidence type="ECO:0000313" key="3">
    <source>
        <dbReference type="Proteomes" id="UP000001883"/>
    </source>
</evidence>
<evidence type="ECO:0000313" key="2">
    <source>
        <dbReference type="EMBL" id="BAI65530.1"/>
    </source>
</evidence>
<dbReference type="HOGENOM" id="CLU_050209_0_0_11"/>
<organism evidence="2 3">
    <name type="scientific">Rothia mucilaginosa (strain DY-18)</name>
    <name type="common">Stomatococcus mucilaginosus</name>
    <dbReference type="NCBI Taxonomy" id="680646"/>
    <lineage>
        <taxon>Bacteria</taxon>
        <taxon>Bacillati</taxon>
        <taxon>Actinomycetota</taxon>
        <taxon>Actinomycetes</taxon>
        <taxon>Micrococcales</taxon>
        <taxon>Micrococcaceae</taxon>
        <taxon>Rothia</taxon>
    </lineage>
</organism>